<protein>
    <submittedName>
        <fullName evidence="1">Uncharacterized protein</fullName>
    </submittedName>
</protein>
<dbReference type="RefSeq" id="WP_085359538.1">
    <property type="nucleotide sequence ID" value="NZ_MTAB01000015.1"/>
</dbReference>
<dbReference type="AlphaFoldDB" id="A0A1X3DH84"/>
<evidence type="ECO:0000313" key="2">
    <source>
        <dbReference type="Proteomes" id="UP000193303"/>
    </source>
</evidence>
<dbReference type="EMBL" id="MTAB01000015">
    <property type="protein sequence ID" value="OSI20391.1"/>
    <property type="molecule type" value="Genomic_DNA"/>
</dbReference>
<dbReference type="OrthoDB" id="9941847at2"/>
<proteinExistence type="predicted"/>
<dbReference type="Proteomes" id="UP000193303">
    <property type="component" value="Unassembled WGS sequence"/>
</dbReference>
<sequence length="79" mass="8728">MNKSSKLSLSSRPDINDALDELCGTRQAFEGMITLLSCSNSSKIDIEVMTQFLKTFSLRLHMCEKVLQKATDDTLADAA</sequence>
<reference evidence="2" key="1">
    <citation type="submission" date="2017-01" db="EMBL/GenBank/DDBJ databases">
        <authorList>
            <person name="Mah S.A."/>
            <person name="Swanson W.J."/>
            <person name="Moy G.W."/>
            <person name="Vacquier V.D."/>
        </authorList>
    </citation>
    <scope>NUCLEOTIDE SEQUENCE [LARGE SCALE GENOMIC DNA]</scope>
    <source>
        <strain evidence="2">124861</strain>
    </source>
</reference>
<organism evidence="1 2">
    <name type="scientific">Neisseria dumasiana</name>
    <dbReference type="NCBI Taxonomy" id="1931275"/>
    <lineage>
        <taxon>Bacteria</taxon>
        <taxon>Pseudomonadati</taxon>
        <taxon>Pseudomonadota</taxon>
        <taxon>Betaproteobacteria</taxon>
        <taxon>Neisseriales</taxon>
        <taxon>Neisseriaceae</taxon>
        <taxon>Neisseria</taxon>
    </lineage>
</organism>
<name>A0A1X3DH84_9NEIS</name>
<gene>
    <name evidence="1" type="ORF">BV912_07415</name>
</gene>
<comment type="caution">
    <text evidence="1">The sequence shown here is derived from an EMBL/GenBank/DDBJ whole genome shotgun (WGS) entry which is preliminary data.</text>
</comment>
<accession>A0A1X3DH84</accession>
<evidence type="ECO:0000313" key="1">
    <source>
        <dbReference type="EMBL" id="OSI20391.1"/>
    </source>
</evidence>